<reference evidence="11 12" key="1">
    <citation type="submission" date="2024-05" db="EMBL/GenBank/DDBJ databases">
        <title>Genome Sequence and Characterization of the New Strain Purple Sulfur Bacterium of Genus Thioalkalicoccus.</title>
        <authorList>
            <person name="Bryantseva I.A."/>
            <person name="Kyndt J.A."/>
            <person name="Imhoff J.F."/>
        </authorList>
    </citation>
    <scope>NUCLEOTIDE SEQUENCE [LARGE SCALE GENOMIC DNA]</scope>
    <source>
        <strain evidence="11 12">Um2</strain>
    </source>
</reference>
<evidence type="ECO:0000256" key="4">
    <source>
        <dbReference type="ARBA" id="ARBA00022679"/>
    </source>
</evidence>
<dbReference type="InterPro" id="IPR045378">
    <property type="entry name" value="LNT_N"/>
</dbReference>
<feature type="transmembrane region" description="Helical" evidence="9">
    <location>
        <begin position="7"/>
        <end position="25"/>
    </location>
</feature>
<feature type="transmembrane region" description="Helical" evidence="9">
    <location>
        <begin position="89"/>
        <end position="108"/>
    </location>
</feature>
<organism evidence="11 12">
    <name type="scientific">Thioalkalicoccus limnaeus</name>
    <dbReference type="NCBI Taxonomy" id="120681"/>
    <lineage>
        <taxon>Bacteria</taxon>
        <taxon>Pseudomonadati</taxon>
        <taxon>Pseudomonadota</taxon>
        <taxon>Gammaproteobacteria</taxon>
        <taxon>Chromatiales</taxon>
        <taxon>Chromatiaceae</taxon>
        <taxon>Thioalkalicoccus</taxon>
    </lineage>
</organism>
<keyword evidence="7 9" id="KW-0472">Membrane</keyword>
<evidence type="ECO:0000256" key="3">
    <source>
        <dbReference type="ARBA" id="ARBA00022475"/>
    </source>
</evidence>
<evidence type="ECO:0000256" key="7">
    <source>
        <dbReference type="ARBA" id="ARBA00023136"/>
    </source>
</evidence>
<keyword evidence="3 9" id="KW-1003">Cell membrane</keyword>
<dbReference type="InterPro" id="IPR003010">
    <property type="entry name" value="C-N_Hydrolase"/>
</dbReference>
<evidence type="ECO:0000256" key="5">
    <source>
        <dbReference type="ARBA" id="ARBA00022692"/>
    </source>
</evidence>
<evidence type="ECO:0000313" key="12">
    <source>
        <dbReference type="Proteomes" id="UP001564408"/>
    </source>
</evidence>
<dbReference type="NCBIfam" id="TIGR00546">
    <property type="entry name" value="lnt"/>
    <property type="match status" value="1"/>
</dbReference>
<name>A0ABV4BE20_9GAMM</name>
<dbReference type="InterPro" id="IPR004563">
    <property type="entry name" value="Apolipo_AcylTrfase"/>
</dbReference>
<feature type="transmembrane region" description="Helical" evidence="9">
    <location>
        <begin position="120"/>
        <end position="142"/>
    </location>
</feature>
<keyword evidence="12" id="KW-1185">Reference proteome</keyword>
<dbReference type="Pfam" id="PF20154">
    <property type="entry name" value="LNT_N"/>
    <property type="match status" value="1"/>
</dbReference>
<accession>A0ABV4BE20</accession>
<dbReference type="PANTHER" id="PTHR38686:SF1">
    <property type="entry name" value="APOLIPOPROTEIN N-ACYLTRANSFERASE"/>
    <property type="match status" value="1"/>
</dbReference>
<dbReference type="Pfam" id="PF00795">
    <property type="entry name" value="CN_hydrolase"/>
    <property type="match status" value="1"/>
</dbReference>
<keyword evidence="5 9" id="KW-0812">Transmembrane</keyword>
<dbReference type="RefSeq" id="WP_369667155.1">
    <property type="nucleotide sequence ID" value="NZ_JBDKXB010000011.1"/>
</dbReference>
<evidence type="ECO:0000256" key="2">
    <source>
        <dbReference type="ARBA" id="ARBA00010065"/>
    </source>
</evidence>
<evidence type="ECO:0000256" key="8">
    <source>
        <dbReference type="ARBA" id="ARBA00023315"/>
    </source>
</evidence>
<dbReference type="PROSITE" id="PS50263">
    <property type="entry name" value="CN_HYDROLASE"/>
    <property type="match status" value="1"/>
</dbReference>
<dbReference type="Proteomes" id="UP001564408">
    <property type="component" value="Unassembled WGS sequence"/>
</dbReference>
<comment type="function">
    <text evidence="9">Catalyzes the phospholipid dependent N-acylation of the N-terminal cysteine of apolipoprotein, the last step in lipoprotein maturation.</text>
</comment>
<dbReference type="EC" id="2.3.1.269" evidence="9"/>
<feature type="transmembrane region" description="Helical" evidence="9">
    <location>
        <begin position="195"/>
        <end position="214"/>
    </location>
</feature>
<dbReference type="EMBL" id="JBDKXB010000011">
    <property type="protein sequence ID" value="MEY6432771.1"/>
    <property type="molecule type" value="Genomic_DNA"/>
</dbReference>
<dbReference type="Gene3D" id="3.60.110.10">
    <property type="entry name" value="Carbon-nitrogen hydrolase"/>
    <property type="match status" value="1"/>
</dbReference>
<comment type="pathway">
    <text evidence="9">Protein modification; lipoprotein biosynthesis (N-acyl transfer).</text>
</comment>
<evidence type="ECO:0000256" key="9">
    <source>
        <dbReference type="HAMAP-Rule" id="MF_01148"/>
    </source>
</evidence>
<feature type="transmembrane region" description="Helical" evidence="9">
    <location>
        <begin position="162"/>
        <end position="183"/>
    </location>
</feature>
<comment type="caution">
    <text evidence="11">The sequence shown here is derived from an EMBL/GenBank/DDBJ whole genome shotgun (WGS) entry which is preliminary data.</text>
</comment>
<dbReference type="SUPFAM" id="SSF56317">
    <property type="entry name" value="Carbon-nitrogen hydrolase"/>
    <property type="match status" value="1"/>
</dbReference>
<feature type="domain" description="CN hydrolase" evidence="10">
    <location>
        <begin position="229"/>
        <end position="468"/>
    </location>
</feature>
<dbReference type="PANTHER" id="PTHR38686">
    <property type="entry name" value="APOLIPOPROTEIN N-ACYLTRANSFERASE"/>
    <property type="match status" value="1"/>
</dbReference>
<evidence type="ECO:0000256" key="6">
    <source>
        <dbReference type="ARBA" id="ARBA00022989"/>
    </source>
</evidence>
<dbReference type="InterPro" id="IPR036526">
    <property type="entry name" value="C-N_Hydrolase_sf"/>
</dbReference>
<keyword evidence="6 9" id="KW-1133">Transmembrane helix</keyword>
<dbReference type="HAMAP" id="MF_01148">
    <property type="entry name" value="Lnt"/>
    <property type="match status" value="1"/>
</dbReference>
<feature type="transmembrane region" description="Helical" evidence="9">
    <location>
        <begin position="31"/>
        <end position="48"/>
    </location>
</feature>
<evidence type="ECO:0000313" key="11">
    <source>
        <dbReference type="EMBL" id="MEY6432771.1"/>
    </source>
</evidence>
<comment type="subcellular location">
    <subcellularLocation>
        <location evidence="1 9">Cell membrane</location>
        <topology evidence="1 9">Multi-pass membrane protein</topology>
    </subcellularLocation>
</comment>
<keyword evidence="4 9" id="KW-0808">Transferase</keyword>
<sequence>MVSLPPSLPIAVSLVLAFVAGAALVLAFAPFSWYPLAFLALALFYLALRDRSPGGAFVVGWAFGLGLMGFGVSWVRISLNEFGNMDPGIANLLTALFVAAMALYYGIAGWLIHRLDRGPVWVGPLLVLPGVWVLVEWLRGWLFTGFPWLTIGYSQIDSPLAGFAPVAGVHGVSLVVAIGAGLLWGLMAWTRRSRIVAALGLGGVFLAGAGLAQFDWTRPAGAPLRASVLQANIPQSIKWDEAARLPTIEAYLQLTRDHLDSDVLVWPETALPDFLHRLRAPIIDPLSTLANERGIGIVFGIPTTSEDGEPRYHNSLVSIGGSEDVYHKRHLVPFGEYLPFRRWLGPVVEWFDVPMSDFSPGQMVRPLLSVNGQSVGVSICYEIAFPAEVIEALPDAVYLITVSNDAWFGDSLAPHQHLEIARMRALETGRPLLRATNTGISAIIDDRGRLGGAVPLFERGAFSAEIHPRSGATPFVTLGNALAIGLATALLLAGGVLSLRRRN</sequence>
<feature type="transmembrane region" description="Helical" evidence="9">
    <location>
        <begin position="55"/>
        <end position="77"/>
    </location>
</feature>
<comment type="similarity">
    <text evidence="2 9">Belongs to the CN hydrolase family. Apolipoprotein N-acyltransferase subfamily.</text>
</comment>
<feature type="transmembrane region" description="Helical" evidence="9">
    <location>
        <begin position="475"/>
        <end position="499"/>
    </location>
</feature>
<gene>
    <name evidence="9 11" type="primary">lnt</name>
    <name evidence="11" type="ORF">ABC977_10170</name>
</gene>
<proteinExistence type="inferred from homology"/>
<evidence type="ECO:0000256" key="1">
    <source>
        <dbReference type="ARBA" id="ARBA00004651"/>
    </source>
</evidence>
<comment type="catalytic activity">
    <reaction evidence="9">
        <text>N-terminal S-1,2-diacyl-sn-glyceryl-L-cysteinyl-[lipoprotein] + a glycerophospholipid = N-acyl-S-1,2-diacyl-sn-glyceryl-L-cysteinyl-[lipoprotein] + a 2-acyl-sn-glycero-3-phospholipid + H(+)</text>
        <dbReference type="Rhea" id="RHEA:48228"/>
        <dbReference type="Rhea" id="RHEA-COMP:14681"/>
        <dbReference type="Rhea" id="RHEA-COMP:14684"/>
        <dbReference type="ChEBI" id="CHEBI:15378"/>
        <dbReference type="ChEBI" id="CHEBI:136912"/>
        <dbReference type="ChEBI" id="CHEBI:140656"/>
        <dbReference type="ChEBI" id="CHEBI:140657"/>
        <dbReference type="ChEBI" id="CHEBI:140660"/>
        <dbReference type="EC" id="2.3.1.269"/>
    </reaction>
</comment>
<keyword evidence="8 9" id="KW-0012">Acyltransferase</keyword>
<dbReference type="GO" id="GO:0016746">
    <property type="term" value="F:acyltransferase activity"/>
    <property type="evidence" value="ECO:0007669"/>
    <property type="project" value="UniProtKB-KW"/>
</dbReference>
<evidence type="ECO:0000259" key="10">
    <source>
        <dbReference type="PROSITE" id="PS50263"/>
    </source>
</evidence>
<protein>
    <recommendedName>
        <fullName evidence="9">Apolipoprotein N-acyltransferase</fullName>
        <shortName evidence="9">ALP N-acyltransferase</shortName>
        <ecNumber evidence="9">2.3.1.269</ecNumber>
    </recommendedName>
</protein>
<dbReference type="CDD" id="cd07571">
    <property type="entry name" value="ALP_N-acyl_transferase"/>
    <property type="match status" value="1"/>
</dbReference>